<dbReference type="AlphaFoldDB" id="A0A172T861"/>
<gene>
    <name evidence="2" type="ORF">SU48_04980</name>
</gene>
<evidence type="ECO:0000313" key="2">
    <source>
        <dbReference type="EMBL" id="ANE43225.1"/>
    </source>
</evidence>
<evidence type="ECO:0000256" key="1">
    <source>
        <dbReference type="SAM" id="MobiDB-lite"/>
    </source>
</evidence>
<feature type="compositionally biased region" description="Basic and acidic residues" evidence="1">
    <location>
        <begin position="81"/>
        <end position="102"/>
    </location>
</feature>
<name>A0A172T861_9DEIO</name>
<dbReference type="PATRIC" id="fig|1182568.3.peg.1033"/>
<evidence type="ECO:0000313" key="3">
    <source>
        <dbReference type="Proteomes" id="UP000077363"/>
    </source>
</evidence>
<accession>A0A172T861</accession>
<dbReference type="Proteomes" id="UP000077363">
    <property type="component" value="Chromosome"/>
</dbReference>
<dbReference type="KEGG" id="dpu:SU48_04980"/>
<keyword evidence="3" id="KW-1185">Reference proteome</keyword>
<feature type="region of interest" description="Disordered" evidence="1">
    <location>
        <begin position="70"/>
        <end position="102"/>
    </location>
</feature>
<dbReference type="OrthoDB" id="69023at2"/>
<protein>
    <submittedName>
        <fullName evidence="2">Uncharacterized protein</fullName>
    </submittedName>
</protein>
<organism evidence="2 3">
    <name type="scientific">Deinococcus puniceus</name>
    <dbReference type="NCBI Taxonomy" id="1182568"/>
    <lineage>
        <taxon>Bacteria</taxon>
        <taxon>Thermotogati</taxon>
        <taxon>Deinococcota</taxon>
        <taxon>Deinococci</taxon>
        <taxon>Deinococcales</taxon>
        <taxon>Deinococcaceae</taxon>
        <taxon>Deinococcus</taxon>
    </lineage>
</organism>
<proteinExistence type="predicted"/>
<dbReference type="RefSeq" id="WP_064014289.1">
    <property type="nucleotide sequence ID" value="NZ_CP011387.1"/>
</dbReference>
<sequence length="102" mass="11737">MGKKDRHTPRMAFVTLRDLPGTRVMFWVVDECPYCGERHLHPAGNLRTADPSDRLGEVPAVCDPTRVYELALPPRPKKKAGKTERRRERQGGKRDVVDDDKW</sequence>
<reference evidence="2 3" key="1">
    <citation type="submission" date="2015-01" db="EMBL/GenBank/DDBJ databases">
        <title>Deinococcus puniceus/DY1/ whole genome sequencing.</title>
        <authorList>
            <person name="Kim M.K."/>
            <person name="Srinivasan S."/>
            <person name="Lee J.-J."/>
        </authorList>
    </citation>
    <scope>NUCLEOTIDE SEQUENCE [LARGE SCALE GENOMIC DNA]</scope>
    <source>
        <strain evidence="2 3">DY1</strain>
    </source>
</reference>
<dbReference type="EMBL" id="CP011387">
    <property type="protein sequence ID" value="ANE43225.1"/>
    <property type="molecule type" value="Genomic_DNA"/>
</dbReference>